<protein>
    <recommendedName>
        <fullName evidence="4">PepSY-associated TM helix</fullName>
    </recommendedName>
</protein>
<evidence type="ECO:0008006" key="4">
    <source>
        <dbReference type="Google" id="ProtNLM"/>
    </source>
</evidence>
<reference evidence="2 3" key="1">
    <citation type="journal article" date="2014" name="Genome Announc.">
        <title>Draft Genome Sequence of Cytophaga fermentans JCM 21142T, a Facultative Anaerobe Isolated from Marine Mud.</title>
        <authorList>
            <person name="Starns D."/>
            <person name="Oshima K."/>
            <person name="Suda W."/>
            <person name="Iino T."/>
            <person name="Yuki M."/>
            <person name="Inoue J."/>
            <person name="Kitamura K."/>
            <person name="Iida T."/>
            <person name="Darby A."/>
            <person name="Hattori M."/>
            <person name="Ohkuma M."/>
        </authorList>
    </citation>
    <scope>NUCLEOTIDE SEQUENCE [LARGE SCALE GENOMIC DNA]</scope>
    <source>
        <strain evidence="2 3">JCM 21142</strain>
    </source>
</reference>
<dbReference type="RefSeq" id="WP_027472225.1">
    <property type="nucleotide sequence ID" value="NZ_BAMD01000029.1"/>
</dbReference>
<keyword evidence="3" id="KW-1185">Reference proteome</keyword>
<gene>
    <name evidence="2" type="ORF">JCM21142_62431</name>
</gene>
<keyword evidence="1" id="KW-0472">Membrane</keyword>
<evidence type="ECO:0000313" key="3">
    <source>
        <dbReference type="Proteomes" id="UP000019402"/>
    </source>
</evidence>
<dbReference type="STRING" id="869213.GCA_000517085_02685"/>
<evidence type="ECO:0000313" key="2">
    <source>
        <dbReference type="EMBL" id="GAF03750.1"/>
    </source>
</evidence>
<dbReference type="AlphaFoldDB" id="W7XYP2"/>
<sequence>MSLANIPEWMIPVNDKTDYRNMLFSESVDIDAFQLPLKKALQEENLKNAKNIVWKKFAGQPYYLIYSEDLYNPQIVNAHLSDSVGFKKFTKDEVIIFLSKDLNIPVLETQWLTTSDEYFKYKNKNYNSILKVSLNNTDNTILYLDLNNLKLLKVSNKNTRLRRWLYKGLHSFDFSFFEKYRWLRETWLILLSIGGTIISLTSLILGYRYFDRKKSKYLRKRF</sequence>
<evidence type="ECO:0000256" key="1">
    <source>
        <dbReference type="SAM" id="Phobius"/>
    </source>
</evidence>
<dbReference type="Proteomes" id="UP000019402">
    <property type="component" value="Unassembled WGS sequence"/>
</dbReference>
<accession>W7XYP2</accession>
<organism evidence="2 3">
    <name type="scientific">Saccharicrinis fermentans DSM 9555 = JCM 21142</name>
    <dbReference type="NCBI Taxonomy" id="869213"/>
    <lineage>
        <taxon>Bacteria</taxon>
        <taxon>Pseudomonadati</taxon>
        <taxon>Bacteroidota</taxon>
        <taxon>Bacteroidia</taxon>
        <taxon>Marinilabiliales</taxon>
        <taxon>Marinilabiliaceae</taxon>
        <taxon>Saccharicrinis</taxon>
    </lineage>
</organism>
<keyword evidence="1" id="KW-1133">Transmembrane helix</keyword>
<dbReference type="OrthoDB" id="9760788at2"/>
<proteinExistence type="predicted"/>
<dbReference type="EMBL" id="BAMD01000029">
    <property type="protein sequence ID" value="GAF03750.1"/>
    <property type="molecule type" value="Genomic_DNA"/>
</dbReference>
<feature type="transmembrane region" description="Helical" evidence="1">
    <location>
        <begin position="187"/>
        <end position="210"/>
    </location>
</feature>
<keyword evidence="1" id="KW-0812">Transmembrane</keyword>
<comment type="caution">
    <text evidence="2">The sequence shown here is derived from an EMBL/GenBank/DDBJ whole genome shotgun (WGS) entry which is preliminary data.</text>
</comment>
<name>W7XYP2_9BACT</name>
<dbReference type="eggNOG" id="COG3182">
    <property type="taxonomic scope" value="Bacteria"/>
</dbReference>